<dbReference type="EMBL" id="JBGMDY010000003">
    <property type="protein sequence ID" value="KAL2342063.1"/>
    <property type="molecule type" value="Genomic_DNA"/>
</dbReference>
<accession>A0ABD1N354</accession>
<name>A0ABD1N354_9FABA</name>
<protein>
    <submittedName>
        <fullName evidence="1">Uncharacterized protein</fullName>
    </submittedName>
</protein>
<organism evidence="1 2">
    <name type="scientific">Flemingia macrophylla</name>
    <dbReference type="NCBI Taxonomy" id="520843"/>
    <lineage>
        <taxon>Eukaryota</taxon>
        <taxon>Viridiplantae</taxon>
        <taxon>Streptophyta</taxon>
        <taxon>Embryophyta</taxon>
        <taxon>Tracheophyta</taxon>
        <taxon>Spermatophyta</taxon>
        <taxon>Magnoliopsida</taxon>
        <taxon>eudicotyledons</taxon>
        <taxon>Gunneridae</taxon>
        <taxon>Pentapetalae</taxon>
        <taxon>rosids</taxon>
        <taxon>fabids</taxon>
        <taxon>Fabales</taxon>
        <taxon>Fabaceae</taxon>
        <taxon>Papilionoideae</taxon>
        <taxon>50 kb inversion clade</taxon>
        <taxon>NPAAA clade</taxon>
        <taxon>indigoferoid/millettioid clade</taxon>
        <taxon>Phaseoleae</taxon>
        <taxon>Flemingia</taxon>
    </lineage>
</organism>
<dbReference type="Proteomes" id="UP001603857">
    <property type="component" value="Unassembled WGS sequence"/>
</dbReference>
<evidence type="ECO:0000313" key="2">
    <source>
        <dbReference type="Proteomes" id="UP001603857"/>
    </source>
</evidence>
<comment type="caution">
    <text evidence="1">The sequence shown here is derived from an EMBL/GenBank/DDBJ whole genome shotgun (WGS) entry which is preliminary data.</text>
</comment>
<keyword evidence="2" id="KW-1185">Reference proteome</keyword>
<evidence type="ECO:0000313" key="1">
    <source>
        <dbReference type="EMBL" id="KAL2342063.1"/>
    </source>
</evidence>
<sequence>MDFLVINWWSKDSVCLKPLAASGQCSNIANTAYHFASTSQQHPHQYSITQPSSIAKHSLNNPSNSNHYSLLPIPLPTTFHLHPLKIIPFILSPHTKLHAYALDIQ</sequence>
<reference evidence="1 2" key="1">
    <citation type="submission" date="2024-08" db="EMBL/GenBank/DDBJ databases">
        <title>Insights into the chromosomal genome structure of Flemingia macrophylla.</title>
        <authorList>
            <person name="Ding Y."/>
            <person name="Zhao Y."/>
            <person name="Bi W."/>
            <person name="Wu M."/>
            <person name="Zhao G."/>
            <person name="Gong Y."/>
            <person name="Li W."/>
            <person name="Zhang P."/>
        </authorList>
    </citation>
    <scope>NUCLEOTIDE SEQUENCE [LARGE SCALE GENOMIC DNA]</scope>
    <source>
        <strain evidence="1">DYQJB</strain>
        <tissue evidence="1">Leaf</tissue>
    </source>
</reference>
<dbReference type="AlphaFoldDB" id="A0ABD1N354"/>
<proteinExistence type="predicted"/>
<gene>
    <name evidence="1" type="ORF">Fmac_010003</name>
</gene>